<comment type="similarity">
    <text evidence="1 4 7">Belongs to the tRNA pseudouridine synthase TruA family.</text>
</comment>
<dbReference type="InterPro" id="IPR001406">
    <property type="entry name" value="PsdUridine_synth_TruA"/>
</dbReference>
<dbReference type="EMBL" id="CP049740">
    <property type="protein sequence ID" value="QII81501.1"/>
    <property type="molecule type" value="Genomic_DNA"/>
</dbReference>
<dbReference type="Pfam" id="PF01416">
    <property type="entry name" value="PseudoU_synth_1"/>
    <property type="match status" value="2"/>
</dbReference>
<dbReference type="InterPro" id="IPR020095">
    <property type="entry name" value="PsdUridine_synth_TruA_C"/>
</dbReference>
<evidence type="ECO:0000256" key="5">
    <source>
        <dbReference type="PIRSR" id="PIRSR001430-1"/>
    </source>
</evidence>
<feature type="binding site" evidence="4 6">
    <location>
        <position position="112"/>
    </location>
    <ligand>
        <name>substrate</name>
    </ligand>
</feature>
<dbReference type="GO" id="GO:0031119">
    <property type="term" value="P:tRNA pseudouridine synthesis"/>
    <property type="evidence" value="ECO:0007669"/>
    <property type="project" value="UniProtKB-UniRule"/>
</dbReference>
<dbReference type="AlphaFoldDB" id="A0A6G7K8G0"/>
<dbReference type="FunFam" id="3.30.70.580:FF:000001">
    <property type="entry name" value="tRNA pseudouridine synthase A"/>
    <property type="match status" value="1"/>
</dbReference>
<evidence type="ECO:0000259" key="8">
    <source>
        <dbReference type="Pfam" id="PF01416"/>
    </source>
</evidence>
<proteinExistence type="inferred from homology"/>
<dbReference type="HAMAP" id="MF_00171">
    <property type="entry name" value="TruA"/>
    <property type="match status" value="1"/>
</dbReference>
<feature type="active site" description="Nucleophile" evidence="4 5">
    <location>
        <position position="54"/>
    </location>
</feature>
<evidence type="ECO:0000256" key="2">
    <source>
        <dbReference type="ARBA" id="ARBA00022694"/>
    </source>
</evidence>
<evidence type="ECO:0000256" key="7">
    <source>
        <dbReference type="RuleBase" id="RU003792"/>
    </source>
</evidence>
<protein>
    <recommendedName>
        <fullName evidence="4">tRNA pseudouridine synthase A</fullName>
        <ecNumber evidence="4">5.4.99.12</ecNumber>
    </recommendedName>
    <alternativeName>
        <fullName evidence="4">tRNA pseudouridine(38-40) synthase</fullName>
    </alternativeName>
    <alternativeName>
        <fullName evidence="4">tRNA pseudouridylate synthase I</fullName>
    </alternativeName>
    <alternativeName>
        <fullName evidence="4">tRNA-uridine isomerase I</fullName>
    </alternativeName>
</protein>
<dbReference type="EC" id="5.4.99.12" evidence="4"/>
<dbReference type="Proteomes" id="UP000501451">
    <property type="component" value="Chromosome"/>
</dbReference>
<dbReference type="CDD" id="cd02570">
    <property type="entry name" value="PseudoU_synth_EcTruA"/>
    <property type="match status" value="1"/>
</dbReference>
<sequence length="261" mass="30032">MAQRYKCIIQYDGTRYVGYQIQKNGISVQEVIQKALKKMFKGQVILIEASGRTDSGVHALGQVIHFECPVDIEPVHLQRALNSLLPSDISIVQAERVSDDFHSRFLAKGKKYMYRVDLNLFADPFKRQYTLHHPYRMNLDKLQQALDKLVGKHDFTSFCSTKTIKEDKVRTVYEAKFEIDEAQNELVFTFVGNGFLYNMVRIFVGTCLQIADGLKEPEEIDRLFAVNDRNEAGPTADGKGLYLVEVYYDEQFLEEIKQAKN</sequence>
<comment type="caution">
    <text evidence="4">Lacks conserved residue(s) required for the propagation of feature annotation.</text>
</comment>
<keyword evidence="2 4" id="KW-0819">tRNA processing</keyword>
<keyword evidence="10" id="KW-1185">Reference proteome</keyword>
<comment type="subunit">
    <text evidence="4">Homodimer.</text>
</comment>
<name>A0A6G7K8G0_9LACT</name>
<dbReference type="GO" id="GO:0160147">
    <property type="term" value="F:tRNA pseudouridine(38-40) synthase activity"/>
    <property type="evidence" value="ECO:0007669"/>
    <property type="project" value="UniProtKB-EC"/>
</dbReference>
<dbReference type="Gene3D" id="3.30.70.580">
    <property type="entry name" value="Pseudouridine synthase I, catalytic domain, N-terminal subdomain"/>
    <property type="match status" value="1"/>
</dbReference>
<dbReference type="Gene3D" id="3.30.70.660">
    <property type="entry name" value="Pseudouridine synthase I, catalytic domain, C-terminal subdomain"/>
    <property type="match status" value="1"/>
</dbReference>
<comment type="function">
    <text evidence="4">Formation of pseudouridine at positions 38, 39 and 40 in the anticodon stem and loop of transfer RNAs.</text>
</comment>
<dbReference type="NCBIfam" id="TIGR00071">
    <property type="entry name" value="hisT_truA"/>
    <property type="match status" value="1"/>
</dbReference>
<reference evidence="9 10" key="1">
    <citation type="journal article" date="2017" name="Int. J. Syst. Evol. Microbiol.">
        <title>Jeotgalibaca porci sp. nov. and Jeotgalibaca arthritidis sp. nov., isolated from pigs, and emended description of the genus Jeotgalibaca.</title>
        <authorList>
            <person name="Zamora L."/>
            <person name="Perez-Sancho M."/>
            <person name="Dominguez L."/>
            <person name="Fernandez-Garayzabal J.F."/>
            <person name="Vela A.I."/>
        </authorList>
    </citation>
    <scope>NUCLEOTIDE SEQUENCE [LARGE SCALE GENOMIC DNA]</scope>
    <source>
        <strain evidence="9 10">CECT 9157</strain>
    </source>
</reference>
<evidence type="ECO:0000256" key="6">
    <source>
        <dbReference type="PIRSR" id="PIRSR001430-2"/>
    </source>
</evidence>
<gene>
    <name evidence="4 9" type="primary">truA</name>
    <name evidence="9" type="ORF">G7057_02795</name>
</gene>
<dbReference type="InterPro" id="IPR020103">
    <property type="entry name" value="PsdUridine_synth_cat_dom_sf"/>
</dbReference>
<dbReference type="SUPFAM" id="SSF55120">
    <property type="entry name" value="Pseudouridine synthase"/>
    <property type="match status" value="1"/>
</dbReference>
<dbReference type="PANTHER" id="PTHR11142">
    <property type="entry name" value="PSEUDOURIDYLATE SYNTHASE"/>
    <property type="match status" value="1"/>
</dbReference>
<dbReference type="KEGG" id="jar:G7057_02795"/>
<feature type="domain" description="Pseudouridine synthase I TruA alpha/beta" evidence="8">
    <location>
        <begin position="9"/>
        <end position="105"/>
    </location>
</feature>
<evidence type="ECO:0000313" key="9">
    <source>
        <dbReference type="EMBL" id="QII81501.1"/>
    </source>
</evidence>
<dbReference type="GO" id="GO:0003723">
    <property type="term" value="F:RNA binding"/>
    <property type="evidence" value="ECO:0007669"/>
    <property type="project" value="InterPro"/>
</dbReference>
<comment type="catalytic activity">
    <reaction evidence="4 7">
        <text>uridine(38/39/40) in tRNA = pseudouridine(38/39/40) in tRNA</text>
        <dbReference type="Rhea" id="RHEA:22376"/>
        <dbReference type="Rhea" id="RHEA-COMP:10085"/>
        <dbReference type="Rhea" id="RHEA-COMP:10087"/>
        <dbReference type="ChEBI" id="CHEBI:65314"/>
        <dbReference type="ChEBI" id="CHEBI:65315"/>
        <dbReference type="EC" id="5.4.99.12"/>
    </reaction>
</comment>
<dbReference type="PANTHER" id="PTHR11142:SF0">
    <property type="entry name" value="TRNA PSEUDOURIDINE SYNTHASE-LIKE 1"/>
    <property type="match status" value="1"/>
</dbReference>
<dbReference type="PIRSF" id="PIRSF001430">
    <property type="entry name" value="tRNA_psdUrid_synth"/>
    <property type="match status" value="1"/>
</dbReference>
<dbReference type="InterPro" id="IPR020094">
    <property type="entry name" value="TruA/RsuA/RluB/E/F_N"/>
</dbReference>
<evidence type="ECO:0000256" key="4">
    <source>
        <dbReference type="HAMAP-Rule" id="MF_00171"/>
    </source>
</evidence>
<organism evidence="9 10">
    <name type="scientific">Jeotgalibaca arthritidis</name>
    <dbReference type="NCBI Taxonomy" id="1868794"/>
    <lineage>
        <taxon>Bacteria</taxon>
        <taxon>Bacillati</taxon>
        <taxon>Bacillota</taxon>
        <taxon>Bacilli</taxon>
        <taxon>Lactobacillales</taxon>
        <taxon>Carnobacteriaceae</taxon>
        <taxon>Jeotgalibaca</taxon>
    </lineage>
</organism>
<dbReference type="InterPro" id="IPR020097">
    <property type="entry name" value="PsdUridine_synth_TruA_a/b_dom"/>
</dbReference>
<evidence type="ECO:0000313" key="10">
    <source>
        <dbReference type="Proteomes" id="UP000501451"/>
    </source>
</evidence>
<feature type="domain" description="Pseudouridine synthase I TruA alpha/beta" evidence="8">
    <location>
        <begin position="145"/>
        <end position="249"/>
    </location>
</feature>
<dbReference type="RefSeq" id="WP_166161174.1">
    <property type="nucleotide sequence ID" value="NZ_CP049740.1"/>
</dbReference>
<accession>A0A6G7K8G0</accession>
<evidence type="ECO:0000256" key="3">
    <source>
        <dbReference type="ARBA" id="ARBA00023235"/>
    </source>
</evidence>
<keyword evidence="3 4" id="KW-0413">Isomerase</keyword>
<evidence type="ECO:0000256" key="1">
    <source>
        <dbReference type="ARBA" id="ARBA00009375"/>
    </source>
</evidence>